<feature type="compositionally biased region" description="Basic and acidic residues" evidence="1">
    <location>
        <begin position="86"/>
        <end position="96"/>
    </location>
</feature>
<evidence type="ECO:0000256" key="1">
    <source>
        <dbReference type="SAM" id="MobiDB-lite"/>
    </source>
</evidence>
<protein>
    <submittedName>
        <fullName evidence="2">Uncharacterized protein</fullName>
    </submittedName>
</protein>
<reference evidence="2" key="1">
    <citation type="submission" date="2021-06" db="EMBL/GenBank/DDBJ databases">
        <authorList>
            <consortium name="DOE Joint Genome Institute"/>
            <person name="Mondo S.J."/>
            <person name="Amses K.R."/>
            <person name="Simmons D.R."/>
            <person name="Longcore J.E."/>
            <person name="Seto K."/>
            <person name="Alves G.H."/>
            <person name="Bonds A.E."/>
            <person name="Quandt C.A."/>
            <person name="Davis W.J."/>
            <person name="Chang Y."/>
            <person name="Letcher P.M."/>
            <person name="Powell M.J."/>
            <person name="Kuo A."/>
            <person name="Labutti K."/>
            <person name="Pangilinan J."/>
            <person name="Andreopoulos W."/>
            <person name="Tritt A."/>
            <person name="Riley R."/>
            <person name="Hundley H."/>
            <person name="Johnson J."/>
            <person name="Lipzen A."/>
            <person name="Barry K."/>
            <person name="Berbee M.L."/>
            <person name="Buchler N.E."/>
            <person name="Grigoriev I.V."/>
            <person name="Spatafora J.W."/>
            <person name="Stajich J.E."/>
            <person name="James T.Y."/>
        </authorList>
    </citation>
    <scope>NUCLEOTIDE SEQUENCE</scope>
    <source>
        <strain evidence="2">AG</strain>
    </source>
</reference>
<comment type="caution">
    <text evidence="2">The sequence shown here is derived from an EMBL/GenBank/DDBJ whole genome shotgun (WGS) entry which is preliminary data.</text>
</comment>
<gene>
    <name evidence="2" type="ORF">K450DRAFT_221611</name>
</gene>
<feature type="region of interest" description="Disordered" evidence="1">
    <location>
        <begin position="1"/>
        <end position="113"/>
    </location>
</feature>
<name>A0AAD5HGJ1_UMBRA</name>
<dbReference type="EMBL" id="MU620895">
    <property type="protein sequence ID" value="KAI8583530.1"/>
    <property type="molecule type" value="Genomic_DNA"/>
</dbReference>
<dbReference type="GeneID" id="75911103"/>
<proteinExistence type="predicted"/>
<dbReference type="Proteomes" id="UP001206595">
    <property type="component" value="Unassembled WGS sequence"/>
</dbReference>
<accession>A0AAD5HGJ1</accession>
<organism evidence="2 3">
    <name type="scientific">Umbelopsis ramanniana AG</name>
    <dbReference type="NCBI Taxonomy" id="1314678"/>
    <lineage>
        <taxon>Eukaryota</taxon>
        <taxon>Fungi</taxon>
        <taxon>Fungi incertae sedis</taxon>
        <taxon>Mucoromycota</taxon>
        <taxon>Mucoromycotina</taxon>
        <taxon>Umbelopsidomycetes</taxon>
        <taxon>Umbelopsidales</taxon>
        <taxon>Umbelopsidaceae</taxon>
        <taxon>Umbelopsis</taxon>
    </lineage>
</organism>
<dbReference type="RefSeq" id="XP_051448534.1">
    <property type="nucleotide sequence ID" value="XM_051585755.1"/>
</dbReference>
<feature type="compositionally biased region" description="Polar residues" evidence="1">
    <location>
        <begin position="1"/>
        <end position="35"/>
    </location>
</feature>
<sequence length="201" mass="21725">MLNPTATEFQPSGSFQPQPSKSNPQSNINSTPQQKSKAKKQTVDNGKNVGTERRHSKPSQNKPEAKRQGSVPDAAHGRKGSSSKQNETKARVDGGKSRPTNNRVATAGKNKALDPRANLIASSIKTKSTSKVQHMEPTSCIAIMEAIEPVNLVTGEGSALAIANGCELYVQWIGRCLQKHDEVTLIGFDQGSCFRSFRLQV</sequence>
<evidence type="ECO:0000313" key="3">
    <source>
        <dbReference type="Proteomes" id="UP001206595"/>
    </source>
</evidence>
<evidence type="ECO:0000313" key="2">
    <source>
        <dbReference type="EMBL" id="KAI8583530.1"/>
    </source>
</evidence>
<dbReference type="AlphaFoldDB" id="A0AAD5HGJ1"/>
<reference evidence="2" key="2">
    <citation type="journal article" date="2022" name="Proc. Natl. Acad. Sci. U.S.A.">
        <title>Diploid-dominant life cycles characterize the early evolution of Fungi.</title>
        <authorList>
            <person name="Amses K.R."/>
            <person name="Simmons D.R."/>
            <person name="Longcore J.E."/>
            <person name="Mondo S.J."/>
            <person name="Seto K."/>
            <person name="Jeronimo G.H."/>
            <person name="Bonds A.E."/>
            <person name="Quandt C.A."/>
            <person name="Davis W.J."/>
            <person name="Chang Y."/>
            <person name="Federici B.A."/>
            <person name="Kuo A."/>
            <person name="LaButti K."/>
            <person name="Pangilinan J."/>
            <person name="Andreopoulos W."/>
            <person name="Tritt A."/>
            <person name="Riley R."/>
            <person name="Hundley H."/>
            <person name="Johnson J."/>
            <person name="Lipzen A."/>
            <person name="Barry K."/>
            <person name="Lang B.F."/>
            <person name="Cuomo C.A."/>
            <person name="Buchler N.E."/>
            <person name="Grigoriev I.V."/>
            <person name="Spatafora J.W."/>
            <person name="Stajich J.E."/>
            <person name="James T.Y."/>
        </authorList>
    </citation>
    <scope>NUCLEOTIDE SEQUENCE</scope>
    <source>
        <strain evidence="2">AG</strain>
    </source>
</reference>
<keyword evidence="3" id="KW-1185">Reference proteome</keyword>